<evidence type="ECO:0000256" key="4">
    <source>
        <dbReference type="SAM" id="MobiDB-lite"/>
    </source>
</evidence>
<dbReference type="OrthoDB" id="2496288at2759"/>
<feature type="compositionally biased region" description="Polar residues" evidence="4">
    <location>
        <begin position="495"/>
        <end position="507"/>
    </location>
</feature>
<keyword evidence="1 3" id="KW-0238">DNA-binding</keyword>
<dbReference type="CDD" id="cd01389">
    <property type="entry name" value="HMG-box_ROX1-like"/>
    <property type="match status" value="1"/>
</dbReference>
<feature type="region of interest" description="Disordered" evidence="4">
    <location>
        <begin position="338"/>
        <end position="383"/>
    </location>
</feature>
<dbReference type="PANTHER" id="PTHR45789:SF2">
    <property type="entry name" value="FI18025P1"/>
    <property type="match status" value="1"/>
</dbReference>
<feature type="region of interest" description="Disordered" evidence="4">
    <location>
        <begin position="1"/>
        <end position="35"/>
    </location>
</feature>
<dbReference type="SUPFAM" id="SSF47095">
    <property type="entry name" value="HMG-box"/>
    <property type="match status" value="1"/>
</dbReference>
<dbReference type="GO" id="GO:0000978">
    <property type="term" value="F:RNA polymerase II cis-regulatory region sequence-specific DNA binding"/>
    <property type="evidence" value="ECO:0007669"/>
    <property type="project" value="TreeGrafter"/>
</dbReference>
<evidence type="ECO:0000313" key="6">
    <source>
        <dbReference type="EMBL" id="EGG01039.1"/>
    </source>
</evidence>
<dbReference type="PROSITE" id="PS50118">
    <property type="entry name" value="HMG_BOX_2"/>
    <property type="match status" value="1"/>
</dbReference>
<feature type="compositionally biased region" description="Polar residues" evidence="4">
    <location>
        <begin position="1"/>
        <end position="13"/>
    </location>
</feature>
<dbReference type="InterPro" id="IPR009071">
    <property type="entry name" value="HMG_box_dom"/>
</dbReference>
<dbReference type="HOGENOM" id="CLU_405474_0_0_1"/>
<gene>
    <name evidence="6" type="ORF">MELLADRAFT_111305</name>
</gene>
<evidence type="ECO:0000256" key="2">
    <source>
        <dbReference type="ARBA" id="ARBA00023242"/>
    </source>
</evidence>
<evidence type="ECO:0000259" key="5">
    <source>
        <dbReference type="PROSITE" id="PS50118"/>
    </source>
</evidence>
<evidence type="ECO:0000256" key="3">
    <source>
        <dbReference type="PROSITE-ProRule" id="PRU00267"/>
    </source>
</evidence>
<dbReference type="InterPro" id="IPR051356">
    <property type="entry name" value="SOX/SOX-like_TF"/>
</dbReference>
<dbReference type="RefSeq" id="XP_007415639.1">
    <property type="nucleotide sequence ID" value="XM_007415577.1"/>
</dbReference>
<dbReference type="GeneID" id="18924346"/>
<proteinExistence type="predicted"/>
<keyword evidence="7" id="KW-1185">Reference proteome</keyword>
<feature type="region of interest" description="Disordered" evidence="4">
    <location>
        <begin position="422"/>
        <end position="512"/>
    </location>
</feature>
<dbReference type="EMBL" id="GL883141">
    <property type="protein sequence ID" value="EGG01039.1"/>
    <property type="molecule type" value="Genomic_DNA"/>
</dbReference>
<reference evidence="7" key="1">
    <citation type="journal article" date="2011" name="Proc. Natl. Acad. Sci. U.S.A.">
        <title>Obligate biotrophy features unraveled by the genomic analysis of rust fungi.</title>
        <authorList>
            <person name="Duplessis S."/>
            <person name="Cuomo C.A."/>
            <person name="Lin Y.-C."/>
            <person name="Aerts A."/>
            <person name="Tisserant E."/>
            <person name="Veneault-Fourrey C."/>
            <person name="Joly D.L."/>
            <person name="Hacquard S."/>
            <person name="Amselem J."/>
            <person name="Cantarel B.L."/>
            <person name="Chiu R."/>
            <person name="Coutinho P.M."/>
            <person name="Feau N."/>
            <person name="Field M."/>
            <person name="Frey P."/>
            <person name="Gelhaye E."/>
            <person name="Goldberg J."/>
            <person name="Grabherr M.G."/>
            <person name="Kodira C.D."/>
            <person name="Kohler A."/>
            <person name="Kuees U."/>
            <person name="Lindquist E.A."/>
            <person name="Lucas S.M."/>
            <person name="Mago R."/>
            <person name="Mauceli E."/>
            <person name="Morin E."/>
            <person name="Murat C."/>
            <person name="Pangilinan J.L."/>
            <person name="Park R."/>
            <person name="Pearson M."/>
            <person name="Quesneville H."/>
            <person name="Rouhier N."/>
            <person name="Sakthikumar S."/>
            <person name="Salamov A.A."/>
            <person name="Schmutz J."/>
            <person name="Selles B."/>
            <person name="Shapiro H."/>
            <person name="Tanguay P."/>
            <person name="Tuskan G.A."/>
            <person name="Henrissat B."/>
            <person name="Van de Peer Y."/>
            <person name="Rouze P."/>
            <person name="Ellis J.G."/>
            <person name="Dodds P.N."/>
            <person name="Schein J.E."/>
            <person name="Zhong S."/>
            <person name="Hamelin R.C."/>
            <person name="Grigoriev I.V."/>
            <person name="Szabo L.J."/>
            <person name="Martin F."/>
        </authorList>
    </citation>
    <scope>NUCLEOTIDE SEQUENCE [LARGE SCALE GENOMIC DNA]</scope>
    <source>
        <strain evidence="7">98AG31 / pathotype 3-4-7</strain>
    </source>
</reference>
<dbReference type="InterPro" id="IPR036910">
    <property type="entry name" value="HMG_box_dom_sf"/>
</dbReference>
<feature type="compositionally biased region" description="Polar residues" evidence="4">
    <location>
        <begin position="363"/>
        <end position="374"/>
    </location>
</feature>
<dbReference type="PANTHER" id="PTHR45789">
    <property type="entry name" value="FI18025P1"/>
    <property type="match status" value="1"/>
</dbReference>
<feature type="DNA-binding region" description="HMG box" evidence="3">
    <location>
        <begin position="267"/>
        <end position="336"/>
    </location>
</feature>
<dbReference type="VEuPathDB" id="FungiDB:MELLADRAFT_111305"/>
<feature type="compositionally biased region" description="Basic and acidic residues" evidence="4">
    <location>
        <begin position="338"/>
        <end position="347"/>
    </location>
</feature>
<evidence type="ECO:0000313" key="7">
    <source>
        <dbReference type="Proteomes" id="UP000001072"/>
    </source>
</evidence>
<dbReference type="SMART" id="SM00398">
    <property type="entry name" value="HMG"/>
    <property type="match status" value="1"/>
</dbReference>
<keyword evidence="2 3" id="KW-0539">Nucleus</keyword>
<feature type="domain" description="HMG box" evidence="5">
    <location>
        <begin position="267"/>
        <end position="336"/>
    </location>
</feature>
<sequence length="678" mass="75358">MGSNDQQHENTISLDDFLVSMNPDDSQNSDSHDDFDYARQLALESNPFESEIADHSIQRTPDSADSFFSANSHLDSSLEMMSGPALALEPPTPIEYRFQTPTISASARALSRLQTDFNSIIQAPYQHQSFEPARLLDPACGGAQSSPISPQPGLFSPSTYSDEASFMSPLSYGAPIARRQQGHHRDLSAASSLGSSSSSLQFDFPQAIDPSALAPPLLPSSTTHIISPFINQTVEQGPDGSFTGRYQRPLTSTGRPSHARKTPPGHVKRPRNAFILFRSHACAANLIPPTVEKDHRQISRIVSHMWKNLPAEEKGRWEREAEQEKELHRKLHPDYRYKPVYRKDGPAKKKISTGRRKAANRKSPVSETSPNSMIEETEETLLQREQERNEALRCEVVARIVMETKLSGISMEEGQMEARVSEEIQNVRRKDPQADKMVVEKRLPPSLLPRRKSRAISAPPPPSPIRPMHVHDVVYNPKSRGSRELSPDFPKPRGNDSTSSNGLSEQPSPYWATPMYIPDEDYPSAFDYTTLADLSGYEFGSNGVYLDGSQMDLSGFDPSINHFSPRRPSVMLTGLGEFPLMPVDTSSPTYGPTDDLPEHPISGLTLALPADENALVQFQNPFERNQSQPQNQNQHLASLENEIKSTKPTYVFLSRDQALNEGLVDQIRSAGFGVTYEA</sequence>
<dbReference type="GO" id="GO:0005634">
    <property type="term" value="C:nucleus"/>
    <property type="evidence" value="ECO:0007669"/>
    <property type="project" value="UniProtKB-UniRule"/>
</dbReference>
<feature type="compositionally biased region" description="Basic and acidic residues" evidence="4">
    <location>
        <begin position="422"/>
        <end position="443"/>
    </location>
</feature>
<feature type="region of interest" description="Disordered" evidence="4">
    <location>
        <begin position="140"/>
        <end position="160"/>
    </location>
</feature>
<dbReference type="Pfam" id="PF00505">
    <property type="entry name" value="HMG_box"/>
    <property type="match status" value="1"/>
</dbReference>
<dbReference type="GO" id="GO:0000981">
    <property type="term" value="F:DNA-binding transcription factor activity, RNA polymerase II-specific"/>
    <property type="evidence" value="ECO:0007669"/>
    <property type="project" value="TreeGrafter"/>
</dbReference>
<feature type="compositionally biased region" description="Basic residues" evidence="4">
    <location>
        <begin position="348"/>
        <end position="360"/>
    </location>
</feature>
<accession>F4S2Q1</accession>
<dbReference type="AlphaFoldDB" id="F4S2Q1"/>
<dbReference type="Proteomes" id="UP000001072">
    <property type="component" value="Unassembled WGS sequence"/>
</dbReference>
<dbReference type="Gene3D" id="1.10.30.10">
    <property type="entry name" value="High mobility group box domain"/>
    <property type="match status" value="1"/>
</dbReference>
<organism evidence="7">
    <name type="scientific">Melampsora larici-populina (strain 98AG31 / pathotype 3-4-7)</name>
    <name type="common">Poplar leaf rust fungus</name>
    <dbReference type="NCBI Taxonomy" id="747676"/>
    <lineage>
        <taxon>Eukaryota</taxon>
        <taxon>Fungi</taxon>
        <taxon>Dikarya</taxon>
        <taxon>Basidiomycota</taxon>
        <taxon>Pucciniomycotina</taxon>
        <taxon>Pucciniomycetes</taxon>
        <taxon>Pucciniales</taxon>
        <taxon>Melampsoraceae</taxon>
        <taxon>Melampsora</taxon>
    </lineage>
</organism>
<feature type="compositionally biased region" description="Basic and acidic residues" evidence="4">
    <location>
        <begin position="481"/>
        <end position="494"/>
    </location>
</feature>
<evidence type="ECO:0000256" key="1">
    <source>
        <dbReference type="ARBA" id="ARBA00023125"/>
    </source>
</evidence>
<dbReference type="InParanoid" id="F4S2Q1"/>
<feature type="compositionally biased region" description="Basic residues" evidence="4">
    <location>
        <begin position="257"/>
        <end position="268"/>
    </location>
</feature>
<name>F4S2Q1_MELLP</name>
<dbReference type="eggNOG" id="KOG0527">
    <property type="taxonomic scope" value="Eukaryota"/>
</dbReference>
<dbReference type="KEGG" id="mlr:MELLADRAFT_111305"/>
<protein>
    <recommendedName>
        <fullName evidence="5">HMG box domain-containing protein</fullName>
    </recommendedName>
</protein>
<dbReference type="STRING" id="747676.F4S2Q1"/>
<feature type="region of interest" description="Disordered" evidence="4">
    <location>
        <begin position="233"/>
        <end position="268"/>
    </location>
</feature>